<feature type="compositionally biased region" description="Low complexity" evidence="4">
    <location>
        <begin position="983"/>
        <end position="1014"/>
    </location>
</feature>
<dbReference type="Pfam" id="PF00041">
    <property type="entry name" value="fn3"/>
    <property type="match status" value="2"/>
</dbReference>
<dbReference type="InterPro" id="IPR036116">
    <property type="entry name" value="FN3_sf"/>
</dbReference>
<name>A0AAD9KE68_9ANNE</name>
<accession>A0AAD9KE68</accession>
<comment type="subcellular location">
    <subcellularLocation>
        <location evidence="1">Membrane</location>
        <topology evidence="1">Single-pass membrane protein</topology>
    </subcellularLocation>
</comment>
<dbReference type="InterPro" id="IPR050964">
    <property type="entry name" value="Striated_Muscle_Regulatory"/>
</dbReference>
<keyword evidence="7" id="KW-1185">Reference proteome</keyword>
<dbReference type="GO" id="GO:0004672">
    <property type="term" value="F:protein kinase activity"/>
    <property type="evidence" value="ECO:0007669"/>
    <property type="project" value="InterPro"/>
</dbReference>
<dbReference type="InterPro" id="IPR011009">
    <property type="entry name" value="Kinase-like_dom_sf"/>
</dbReference>
<dbReference type="SMART" id="SM00060">
    <property type="entry name" value="FN3"/>
    <property type="match status" value="4"/>
</dbReference>
<dbReference type="SUPFAM" id="SSF63825">
    <property type="entry name" value="YWTD domain"/>
    <property type="match status" value="1"/>
</dbReference>
<evidence type="ECO:0000256" key="3">
    <source>
        <dbReference type="PROSITE-ProRule" id="PRU10141"/>
    </source>
</evidence>
<evidence type="ECO:0000259" key="5">
    <source>
        <dbReference type="PROSITE" id="PS50853"/>
    </source>
</evidence>
<feature type="non-terminal residue" evidence="6">
    <location>
        <position position="1"/>
    </location>
</feature>
<organism evidence="6 7">
    <name type="scientific">Paralvinella palmiformis</name>
    <dbReference type="NCBI Taxonomy" id="53620"/>
    <lineage>
        <taxon>Eukaryota</taxon>
        <taxon>Metazoa</taxon>
        <taxon>Spiralia</taxon>
        <taxon>Lophotrochozoa</taxon>
        <taxon>Annelida</taxon>
        <taxon>Polychaeta</taxon>
        <taxon>Sedentaria</taxon>
        <taxon>Canalipalpata</taxon>
        <taxon>Terebellida</taxon>
        <taxon>Terebelliformia</taxon>
        <taxon>Alvinellidae</taxon>
        <taxon>Paralvinella</taxon>
    </lineage>
</organism>
<evidence type="ECO:0000256" key="2">
    <source>
        <dbReference type="ARBA" id="ARBA00022737"/>
    </source>
</evidence>
<dbReference type="InterPro" id="IPR013783">
    <property type="entry name" value="Ig-like_fold"/>
</dbReference>
<dbReference type="EMBL" id="JAODUP010000009">
    <property type="protein sequence ID" value="KAK2169517.1"/>
    <property type="molecule type" value="Genomic_DNA"/>
</dbReference>
<dbReference type="AlphaFoldDB" id="A0AAD9KE68"/>
<dbReference type="InterPro" id="IPR003961">
    <property type="entry name" value="FN3_dom"/>
</dbReference>
<sequence>LHKLYICHTLNVFPCILPFTVPTVPLRPRKYVTYHRHYLSNGMEIEVEFRWSRPRKVNGRIIQYRVFQASDPGGPWIPQPRVYPKRRYHTINKAKPNTTYYFKPVPVLLALDSQMLGIFYVDDNSFEKNLARGHIISLTYIAQEDTFYWINDSKNIVRMNGLNNTGEEQIVETDSTAKGLTADWIGHNLYWLEDKPAEENRIMKYSLSQDNKEPEPILRRRATLWQVAVDPYRRTVLWHHNQTTSSIEYRYKNEDRIKALGRFSGRQRSKARSRHRREICNCPGLAISPLFIMDHSKVEEPVMYVVDNVTGSLPPDSLTVDLDRLYWTNKEKASVNSVLKDSGSDFITEHVKDAPSIIAYGKHLQPMPDPECLLVGNYTDPPQSLSTTNTSLTLSLLPWQYDASCSNISLPPVKYTLRYRVMRQENDIRDCRIPGICAKKVRLLLLLCLTIIPSAPRNVHTRVRSPYSLDVWWQIPQFLNGPKEDVNYVVEWSFTYRNGTGSGGSNNINNLHISYKDGINYYTTELHNLQPNMTYYMKVLAYDRARTGYSASKIVSNTTFLLPGNLVAKPLNATTIQLIWVPPEDSSVVRHTFSKSETQSRADFTTVSLVDFTNQTHPTHTKLVSGLEANKLYYFTVTLVYRYGDILHRPNEMLVRWDVPYDGGSPVEGYILEYRHEDSSNWTLVYNNTATQWVVTNLPMKNKYMFRVAAINALGLSEFSDSEVLSFQPYTVCCYGVSISELVLTKANYIAGGAVAACVLMVYSLCHCSIIPTDEDIAALPHFRRDQLTLTKFLGSGAFGEVFEGIAKNILTPVSGETRVAVKTLRKGATDQEKEEFLKEALLMSNFNYHLMLKCWCYNPDERPSFTYLLSQLEGFKERSMDPSNHFTTKNGLNGIVKLPSIEKKDPKDWSDHSGSSLASHKGEQQDSATSQRSPSVTSLSYTRGSSFANREHDHGYLEPVSNDSRNHKYLELIDSAQLGNNSEVSSPSPNKASSSSDSLEGATASSPSSQPSAEDPEGEAWIRASDHKNGYSRTPALAKTDPKTGKTLHYAQLAQESEQGSDDTSSPRKVKPPYRGPHSYKWDTGSGSGIPVVRDIAGRSVPQPLPKHSN</sequence>
<dbReference type="Gene3D" id="2.120.10.30">
    <property type="entry name" value="TolB, C-terminal domain"/>
    <property type="match status" value="1"/>
</dbReference>
<feature type="domain" description="Fibronectin type-III" evidence="5">
    <location>
        <begin position="636"/>
        <end position="730"/>
    </location>
</feature>
<keyword evidence="2" id="KW-0677">Repeat</keyword>
<dbReference type="PROSITE" id="PS50853">
    <property type="entry name" value="FN3"/>
    <property type="match status" value="2"/>
</dbReference>
<feature type="region of interest" description="Disordered" evidence="4">
    <location>
        <begin position="901"/>
        <end position="964"/>
    </location>
</feature>
<feature type="binding site" evidence="3">
    <location>
        <position position="823"/>
    </location>
    <ligand>
        <name>ATP</name>
        <dbReference type="ChEBI" id="CHEBI:30616"/>
    </ligand>
</feature>
<dbReference type="Gene3D" id="2.60.40.10">
    <property type="entry name" value="Immunoglobulins"/>
    <property type="match status" value="4"/>
</dbReference>
<dbReference type="InterPro" id="IPR011042">
    <property type="entry name" value="6-blade_b-propeller_TolB-like"/>
</dbReference>
<keyword evidence="3" id="KW-0067">ATP-binding</keyword>
<gene>
    <name evidence="6" type="ORF">LSH36_9g11040</name>
</gene>
<dbReference type="InterPro" id="IPR001245">
    <property type="entry name" value="Ser-Thr/Tyr_kinase_cat_dom"/>
</dbReference>
<proteinExistence type="predicted"/>
<dbReference type="PANTHER" id="PTHR13817:SF73">
    <property type="entry name" value="FIBRONECTIN TYPE-III DOMAIN-CONTAINING PROTEIN"/>
    <property type="match status" value="1"/>
</dbReference>
<dbReference type="Gene3D" id="3.30.200.20">
    <property type="entry name" value="Phosphorylase Kinase, domain 1"/>
    <property type="match status" value="1"/>
</dbReference>
<dbReference type="PANTHER" id="PTHR13817">
    <property type="entry name" value="TITIN"/>
    <property type="match status" value="1"/>
</dbReference>
<feature type="compositionally biased region" description="Polar residues" evidence="4">
    <location>
        <begin position="926"/>
        <end position="949"/>
    </location>
</feature>
<dbReference type="SUPFAM" id="SSF56112">
    <property type="entry name" value="Protein kinase-like (PK-like)"/>
    <property type="match status" value="1"/>
</dbReference>
<feature type="compositionally biased region" description="Polar residues" evidence="4">
    <location>
        <begin position="1055"/>
        <end position="1065"/>
    </location>
</feature>
<dbReference type="GO" id="GO:0005524">
    <property type="term" value="F:ATP binding"/>
    <property type="evidence" value="ECO:0007669"/>
    <property type="project" value="UniProtKB-UniRule"/>
</dbReference>
<dbReference type="PROSITE" id="PS00107">
    <property type="entry name" value="PROTEIN_KINASE_ATP"/>
    <property type="match status" value="1"/>
</dbReference>
<feature type="compositionally biased region" description="Basic and acidic residues" evidence="4">
    <location>
        <begin position="901"/>
        <end position="912"/>
    </location>
</feature>
<dbReference type="InterPro" id="IPR017441">
    <property type="entry name" value="Protein_kinase_ATP_BS"/>
</dbReference>
<dbReference type="GO" id="GO:0016020">
    <property type="term" value="C:membrane"/>
    <property type="evidence" value="ECO:0007669"/>
    <property type="project" value="UniProtKB-SubCell"/>
</dbReference>
<comment type="caution">
    <text evidence="6">The sequence shown here is derived from an EMBL/GenBank/DDBJ whole genome shotgun (WGS) entry which is preliminary data.</text>
</comment>
<evidence type="ECO:0000256" key="4">
    <source>
        <dbReference type="SAM" id="MobiDB-lite"/>
    </source>
</evidence>
<dbReference type="CDD" id="cd00063">
    <property type="entry name" value="FN3"/>
    <property type="match status" value="3"/>
</dbReference>
<keyword evidence="3" id="KW-0547">Nucleotide-binding</keyword>
<evidence type="ECO:0000313" key="7">
    <source>
        <dbReference type="Proteomes" id="UP001208570"/>
    </source>
</evidence>
<dbReference type="Proteomes" id="UP001208570">
    <property type="component" value="Unassembled WGS sequence"/>
</dbReference>
<feature type="domain" description="Fibronectin type-III" evidence="5">
    <location>
        <begin position="455"/>
        <end position="564"/>
    </location>
</feature>
<dbReference type="SUPFAM" id="SSF49265">
    <property type="entry name" value="Fibronectin type III"/>
    <property type="match status" value="3"/>
</dbReference>
<dbReference type="Pfam" id="PF07714">
    <property type="entry name" value="PK_Tyr_Ser-Thr"/>
    <property type="match status" value="1"/>
</dbReference>
<reference evidence="6" key="1">
    <citation type="journal article" date="2023" name="Mol. Biol. Evol.">
        <title>Third-Generation Sequencing Reveals the Adaptive Role of the Epigenome in Three Deep-Sea Polychaetes.</title>
        <authorList>
            <person name="Perez M."/>
            <person name="Aroh O."/>
            <person name="Sun Y."/>
            <person name="Lan Y."/>
            <person name="Juniper S.K."/>
            <person name="Young C.R."/>
            <person name="Angers B."/>
            <person name="Qian P.Y."/>
        </authorList>
    </citation>
    <scope>NUCLEOTIDE SEQUENCE</scope>
    <source>
        <strain evidence="6">P08H-3</strain>
    </source>
</reference>
<feature type="region of interest" description="Disordered" evidence="4">
    <location>
        <begin position="979"/>
        <end position="1111"/>
    </location>
</feature>
<evidence type="ECO:0000256" key="1">
    <source>
        <dbReference type="ARBA" id="ARBA00004167"/>
    </source>
</evidence>
<protein>
    <recommendedName>
        <fullName evidence="5">Fibronectin type-III domain-containing protein</fullName>
    </recommendedName>
</protein>
<evidence type="ECO:0000313" key="6">
    <source>
        <dbReference type="EMBL" id="KAK2169517.1"/>
    </source>
</evidence>